<dbReference type="Proteomes" id="UP000254875">
    <property type="component" value="Unassembled WGS sequence"/>
</dbReference>
<proteinExistence type="predicted"/>
<dbReference type="AlphaFoldDB" id="A0A370N0D6"/>
<name>A0A370N0D6_9BURK</name>
<feature type="transmembrane region" description="Helical" evidence="1">
    <location>
        <begin position="74"/>
        <end position="90"/>
    </location>
</feature>
<evidence type="ECO:0000313" key="3">
    <source>
        <dbReference type="Proteomes" id="UP000254875"/>
    </source>
</evidence>
<feature type="transmembrane region" description="Helical" evidence="1">
    <location>
        <begin position="102"/>
        <end position="121"/>
    </location>
</feature>
<evidence type="ECO:0000256" key="1">
    <source>
        <dbReference type="SAM" id="Phobius"/>
    </source>
</evidence>
<keyword evidence="1" id="KW-0812">Transmembrane</keyword>
<protein>
    <recommendedName>
        <fullName evidence="4">Cytochrome-c oxidase</fullName>
    </recommendedName>
</protein>
<feature type="transmembrane region" description="Helical" evidence="1">
    <location>
        <begin position="45"/>
        <end position="62"/>
    </location>
</feature>
<comment type="caution">
    <text evidence="2">The sequence shown here is derived from an EMBL/GenBank/DDBJ whole genome shotgun (WGS) entry which is preliminary data.</text>
</comment>
<accession>A0A370N0D6</accession>
<evidence type="ECO:0000313" key="2">
    <source>
        <dbReference type="EMBL" id="RDJ99056.1"/>
    </source>
</evidence>
<dbReference type="RefSeq" id="WP_115106810.1">
    <property type="nucleotide sequence ID" value="NZ_QHKS01000026.1"/>
</dbReference>
<reference evidence="3" key="1">
    <citation type="submission" date="2018-05" db="EMBL/GenBank/DDBJ databases">
        <authorList>
            <person name="Feng T."/>
        </authorList>
    </citation>
    <scope>NUCLEOTIDE SEQUENCE [LARGE SCALE GENOMIC DNA]</scope>
    <source>
        <strain evidence="3">S27</strain>
    </source>
</reference>
<dbReference type="OrthoDB" id="9808748at2"/>
<evidence type="ECO:0008006" key="4">
    <source>
        <dbReference type="Google" id="ProtNLM"/>
    </source>
</evidence>
<keyword evidence="1" id="KW-1133">Transmembrane helix</keyword>
<sequence length="141" mass="14812">MNDNPRARAWLRLAAVYFAVGVTLGVVMGASGDHSLFPVHAHINLLGWVSMALFGLIGTAYPSVSVGRVACAQFWMHNVGVPVMLGALTLRLKGTEAAEPMIGVASIIVGLSALLFAWLVFTRIGGQSRSAQPAGQRRGAA</sequence>
<dbReference type="EMBL" id="QHKS01000026">
    <property type="protein sequence ID" value="RDJ99056.1"/>
    <property type="molecule type" value="Genomic_DNA"/>
</dbReference>
<keyword evidence="1" id="KW-0472">Membrane</keyword>
<organism evidence="2 3">
    <name type="scientific">Paraburkholderia lacunae</name>
    <dbReference type="NCBI Taxonomy" id="2211104"/>
    <lineage>
        <taxon>Bacteria</taxon>
        <taxon>Pseudomonadati</taxon>
        <taxon>Pseudomonadota</taxon>
        <taxon>Betaproteobacteria</taxon>
        <taxon>Burkholderiales</taxon>
        <taxon>Burkholderiaceae</taxon>
        <taxon>Paraburkholderia</taxon>
    </lineage>
</organism>
<dbReference type="Gene3D" id="1.20.210.10">
    <property type="entry name" value="Cytochrome c oxidase-like, subunit I domain"/>
    <property type="match status" value="1"/>
</dbReference>
<dbReference type="SUPFAM" id="SSF81442">
    <property type="entry name" value="Cytochrome c oxidase subunit I-like"/>
    <property type="match status" value="1"/>
</dbReference>
<gene>
    <name evidence="2" type="ORF">DLM46_30180</name>
</gene>
<dbReference type="InterPro" id="IPR036927">
    <property type="entry name" value="Cyt_c_oxase-like_su1_sf"/>
</dbReference>
<keyword evidence="3" id="KW-1185">Reference proteome</keyword>